<evidence type="ECO:0008006" key="16">
    <source>
        <dbReference type="Google" id="ProtNLM"/>
    </source>
</evidence>
<dbReference type="InterPro" id="IPR040497">
    <property type="entry name" value="Glyco_transf_24"/>
</dbReference>
<dbReference type="Pfam" id="PF18404">
    <property type="entry name" value="Glyco_transf_24"/>
    <property type="match status" value="1"/>
</dbReference>
<dbReference type="InterPro" id="IPR029044">
    <property type="entry name" value="Nucleotide-diphossugar_trans"/>
</dbReference>
<keyword evidence="15" id="KW-1185">Reference proteome</keyword>
<keyword evidence="7" id="KW-0256">Endoplasmic reticulum</keyword>
<dbReference type="Gene3D" id="3.90.550.10">
    <property type="entry name" value="Spore Coat Polysaccharide Biosynthesis Protein SpsA, Chain A"/>
    <property type="match status" value="1"/>
</dbReference>
<dbReference type="Pfam" id="PF18402">
    <property type="entry name" value="Thioredoxin_14"/>
    <property type="match status" value="1"/>
</dbReference>
<proteinExistence type="inferred from homology"/>
<evidence type="ECO:0000259" key="11">
    <source>
        <dbReference type="Pfam" id="PF18402"/>
    </source>
</evidence>
<comment type="cofactor">
    <cofactor evidence="1">
        <name>Ca(2+)</name>
        <dbReference type="ChEBI" id="CHEBI:29108"/>
    </cofactor>
</comment>
<comment type="pathway">
    <text evidence="3">Protein modification; protein glycosylation.</text>
</comment>
<dbReference type="InterPro" id="IPR040525">
    <property type="entry name" value="UGGT_TRXL_4"/>
</dbReference>
<keyword evidence="5" id="KW-0808">Transferase</keyword>
<dbReference type="InterPro" id="IPR040693">
    <property type="entry name" value="UGGT_TRXL_1"/>
</dbReference>
<evidence type="ECO:0000259" key="13">
    <source>
        <dbReference type="Pfam" id="PF18404"/>
    </source>
</evidence>
<evidence type="ECO:0000259" key="9">
    <source>
        <dbReference type="Pfam" id="PF18400"/>
    </source>
</evidence>
<evidence type="ECO:0000313" key="15">
    <source>
        <dbReference type="Proteomes" id="UP001648503"/>
    </source>
</evidence>
<evidence type="ECO:0000256" key="3">
    <source>
        <dbReference type="ARBA" id="ARBA00004922"/>
    </source>
</evidence>
<protein>
    <recommendedName>
        <fullName evidence="16">UDP-glucose:glycoprotein glucosyltransferase</fullName>
    </recommendedName>
</protein>
<name>A0ABQ8FC82_9FUNG</name>
<dbReference type="EMBL" id="JAFCIX010000313">
    <property type="protein sequence ID" value="KAH6595103.1"/>
    <property type="molecule type" value="Genomic_DNA"/>
</dbReference>
<dbReference type="PANTHER" id="PTHR11226">
    <property type="entry name" value="UDP-GLUCOSE GLYCOPROTEIN:GLUCOSYLTRANSFERASE"/>
    <property type="match status" value="1"/>
</dbReference>
<evidence type="ECO:0000256" key="2">
    <source>
        <dbReference type="ARBA" id="ARBA00004319"/>
    </source>
</evidence>
<feature type="domain" description="UGGT thioredoxin-like" evidence="9">
    <location>
        <begin position="76"/>
        <end position="288"/>
    </location>
</feature>
<evidence type="ECO:0000259" key="12">
    <source>
        <dbReference type="Pfam" id="PF18403"/>
    </source>
</evidence>
<dbReference type="Pfam" id="PF06427">
    <property type="entry name" value="UDP-g_GGTase"/>
    <property type="match status" value="1"/>
</dbReference>
<dbReference type="CDD" id="cd06432">
    <property type="entry name" value="GT8_HUGT1_C_like"/>
    <property type="match status" value="1"/>
</dbReference>
<dbReference type="InterPro" id="IPR040694">
    <property type="entry name" value="UGGT_TRXL_2"/>
</dbReference>
<sequence>MLAPTRFLWTDPLYKAVTTNSNMGNAKTTLLWIIAACAAVVSISGTSASTSQSHPDAAILSPPIKVWLKTQDSWPAPPFVLEIIEFSAEEIGGSAVPFLSMLSADGLLSSDVKPKQIYEALFIGDTTKDAIQGVDSFVETPGPKILQFLSSPASLGLAKLSLAIHSTAPRIQAHYRFYMQTVVPLQKKTRFDPSCPVWANWAGRQICSVDEIRQLLSLPIKPSTSAPPLLPFDHIYQSPIHVLGTPLFTVIFYVDVLAPEFKDMFTTLRDAVATLPLQLVLRYKPPHSFLENSAKAGNPLYLSGYGVELAIKSTEYKVEDDREIKSDIADVYTPDTISNINKEEDEFLFQAIPTIKSLSKEKLNDISFKTASYIAQSASPLDTLVLVTQNFPKYAHILSTFPVDKNIRDTAALIRQPSAASNQLYLNGHSVELTRIDAFKLLRLVRKESKIINGLHQLSWTTSQAIELLSTSLSKSLRHSWGECFDTRFDRVIWLNDVEKDSRYTQFSRSLKDLLRPSYPGQLKYIRRNLFTSILLLDLTNAQHIAVASTSFSIIEASAPLRFGIVPLVDLETEAHPANIAAKSLYWIKENGRIKHIKQIIDLFSAAASTTDGVTAEVIKESFLKVTGKEYDSVFNEREAQTKELLKGLSDYSERLGINQLSGAVFSNGKYIEVSASWQKSIVETYSEMVEYLTADIYTNQVTNNEDLYEYFLNMNNVYSKRNSHIFPTSNKPATLINWMDGPVAGIVDGLPWLYGTDSPDFAELSLVVFGDFSTAEGVKFALAAAQATTTSSRPVRVSFLHNGKQESSDTSIFVDEAAFHILAKPTEGSLPIEMLKSAIKEDTTKFDGFNPSDEFRLLRRDAMMAIRAAAYVKAGEYGVIANSRFISPLMSSELFDLRDFESLISFELHNRASEMATLISTLKDDMDARSEISDLHFKTQSLVISANVATDAFLSEGPPPKRISSSQFSGARNKTGYIYTGDFKTAAIHFTALIDPTSNLGQKTASILETLSKVQGVAIEVFLNPQGQGDSDQLPLKRFYRYVLGSEPIFDSHGDIAPVGAHFKRIPTAPLLTLGMDVVGAWLVRPTRSLHDLDNIKLSSLPADASMSGVEADFELQSILVEGHASDAATAGPPRGLQFVLGSDSEPNMVDTITMANLGYLQLKANPGVWHLRIREGRSRLIYNMESLRYMSSNGTLIASSKLGDDGATVIVDSFEGVIVFPNVAKRPGMMKEDVLLPLDKGAGGIWDIIKKSTLDAFGSGSSTSETINVFSVASGHLYERFLSIMMLSVKQQTKNPVKFWLIEDFLSPSFMEFLPHLAKAYKFDYELVTYKWPKWLREQTEKQRIIWGYKILFLDVLFPLKIDKVIFVDADQVVRANLKELVDIDLQGAVYGYTPFCSDRTDMDGFRFWKQGFWQSHLQGRPYHISALYVIDLVKFREVAAGDRLRQQYHMLSADPNSLANLDQDLPNSMIHQIPMFSLPQEWLWCETWCSDASLKQAKTIDLCNNPLTKEPKLARARRILPEWEGLDKQVQDERLKFEALHRKTSVIVKPTVAISATPSAVISTAPPSEPNDEAHSEL</sequence>
<keyword evidence="6" id="KW-0732">Signal</keyword>
<dbReference type="Pfam" id="PF18400">
    <property type="entry name" value="Thioredoxin_12"/>
    <property type="match status" value="1"/>
</dbReference>
<reference evidence="14 15" key="1">
    <citation type="submission" date="2021-02" db="EMBL/GenBank/DDBJ databases">
        <title>Variation within the Batrachochytrium salamandrivorans European outbreak.</title>
        <authorList>
            <person name="Kelly M."/>
            <person name="Pasmans F."/>
            <person name="Shea T.P."/>
            <person name="Munoz J.F."/>
            <person name="Carranza S."/>
            <person name="Cuomo C.A."/>
            <person name="Martel A."/>
        </authorList>
    </citation>
    <scope>NUCLEOTIDE SEQUENCE [LARGE SCALE GENOMIC DNA]</scope>
    <source>
        <strain evidence="14 15">AMFP18/2</strain>
    </source>
</reference>
<evidence type="ECO:0000256" key="4">
    <source>
        <dbReference type="ARBA" id="ARBA00006351"/>
    </source>
</evidence>
<evidence type="ECO:0000256" key="5">
    <source>
        <dbReference type="ARBA" id="ARBA00022679"/>
    </source>
</evidence>
<dbReference type="Proteomes" id="UP001648503">
    <property type="component" value="Unassembled WGS sequence"/>
</dbReference>
<dbReference type="Pfam" id="PF18401">
    <property type="entry name" value="Thioredoxin_13"/>
    <property type="match status" value="1"/>
</dbReference>
<feature type="domain" description="UGGT thioredoxin-like" evidence="11">
    <location>
        <begin position="488"/>
        <end position="726"/>
    </location>
</feature>
<dbReference type="Pfam" id="PF18403">
    <property type="entry name" value="Thioredoxin_15"/>
    <property type="match status" value="1"/>
</dbReference>
<comment type="subcellular location">
    <subcellularLocation>
        <location evidence="2">Endoplasmic reticulum lumen</location>
    </subcellularLocation>
</comment>
<dbReference type="SUPFAM" id="SSF53448">
    <property type="entry name" value="Nucleotide-diphospho-sugar transferases"/>
    <property type="match status" value="1"/>
</dbReference>
<evidence type="ECO:0000256" key="8">
    <source>
        <dbReference type="ARBA" id="ARBA00023180"/>
    </source>
</evidence>
<feature type="domain" description="UGGT thioredoxin-like" evidence="10">
    <location>
        <begin position="354"/>
        <end position="473"/>
    </location>
</feature>
<evidence type="ECO:0000313" key="14">
    <source>
        <dbReference type="EMBL" id="KAH6595103.1"/>
    </source>
</evidence>
<comment type="similarity">
    <text evidence="4">Belongs to the glycosyltransferase 8 family.</text>
</comment>
<feature type="domain" description="UDP-glucose:glycoprotein glucosyltransferase thioredoxin-like" evidence="12">
    <location>
        <begin position="747"/>
        <end position="944"/>
    </location>
</feature>
<gene>
    <name evidence="14" type="ORF">BASA50_006089</name>
</gene>
<dbReference type="PANTHER" id="PTHR11226:SF0">
    <property type="entry name" value="UDP-GLUCOSE:GLYCOPROTEIN GLUCOSYLTRANSFERASE"/>
    <property type="match status" value="1"/>
</dbReference>
<dbReference type="InterPro" id="IPR009448">
    <property type="entry name" value="UDP-g_GGtrans"/>
</dbReference>
<accession>A0ABQ8FC82</accession>
<organism evidence="14 15">
    <name type="scientific">Batrachochytrium salamandrivorans</name>
    <dbReference type="NCBI Taxonomy" id="1357716"/>
    <lineage>
        <taxon>Eukaryota</taxon>
        <taxon>Fungi</taxon>
        <taxon>Fungi incertae sedis</taxon>
        <taxon>Chytridiomycota</taxon>
        <taxon>Chytridiomycota incertae sedis</taxon>
        <taxon>Chytridiomycetes</taxon>
        <taxon>Rhizophydiales</taxon>
        <taxon>Rhizophydiales incertae sedis</taxon>
        <taxon>Batrachochytrium</taxon>
    </lineage>
</organism>
<evidence type="ECO:0000256" key="7">
    <source>
        <dbReference type="ARBA" id="ARBA00022824"/>
    </source>
</evidence>
<evidence type="ECO:0000259" key="10">
    <source>
        <dbReference type="Pfam" id="PF18401"/>
    </source>
</evidence>
<evidence type="ECO:0000256" key="1">
    <source>
        <dbReference type="ARBA" id="ARBA00001913"/>
    </source>
</evidence>
<keyword evidence="8" id="KW-0325">Glycoprotein</keyword>
<feature type="domain" description="Glucosyltransferase 24 catalytic" evidence="13">
    <location>
        <begin position="1269"/>
        <end position="1534"/>
    </location>
</feature>
<comment type="caution">
    <text evidence="14">The sequence shown here is derived from an EMBL/GenBank/DDBJ whole genome shotgun (WGS) entry which is preliminary data.</text>
</comment>
<evidence type="ECO:0000256" key="6">
    <source>
        <dbReference type="ARBA" id="ARBA00022729"/>
    </source>
</evidence>
<dbReference type="InterPro" id="IPR040692">
    <property type="entry name" value="UGGT_TRXL_3"/>
</dbReference>